<dbReference type="SUPFAM" id="SSF53850">
    <property type="entry name" value="Periplasmic binding protein-like II"/>
    <property type="match status" value="1"/>
</dbReference>
<dbReference type="GO" id="GO:0003700">
    <property type="term" value="F:DNA-binding transcription factor activity"/>
    <property type="evidence" value="ECO:0007669"/>
    <property type="project" value="InterPro"/>
</dbReference>
<dbReference type="RefSeq" id="WP_125230691.1">
    <property type="nucleotide sequence ID" value="NZ_RWJI01000001.1"/>
</dbReference>
<dbReference type="PROSITE" id="PS50931">
    <property type="entry name" value="HTH_LYSR"/>
    <property type="match status" value="1"/>
</dbReference>
<evidence type="ECO:0000256" key="1">
    <source>
        <dbReference type="ARBA" id="ARBA00009437"/>
    </source>
</evidence>
<evidence type="ECO:0000256" key="4">
    <source>
        <dbReference type="ARBA" id="ARBA00023163"/>
    </source>
</evidence>
<dbReference type="EMBL" id="RWJI01000001">
    <property type="protein sequence ID" value="RRQ52677.1"/>
    <property type="molecule type" value="Genomic_DNA"/>
</dbReference>
<evidence type="ECO:0000259" key="5">
    <source>
        <dbReference type="PROSITE" id="PS50931"/>
    </source>
</evidence>
<dbReference type="Pfam" id="PF03466">
    <property type="entry name" value="LysR_substrate"/>
    <property type="match status" value="1"/>
</dbReference>
<reference evidence="6 7" key="1">
    <citation type="submission" date="2018-12" db="EMBL/GenBank/DDBJ databases">
        <authorList>
            <person name="Kim S.-J."/>
            <person name="Jung G.-Y."/>
        </authorList>
    </citation>
    <scope>NUCLEOTIDE SEQUENCE [LARGE SCALE GENOMIC DNA]</scope>
    <source>
        <strain evidence="6 7">03SU3-P</strain>
    </source>
</reference>
<dbReference type="Proteomes" id="UP000268553">
    <property type="component" value="Unassembled WGS sequence"/>
</dbReference>
<evidence type="ECO:0000256" key="2">
    <source>
        <dbReference type="ARBA" id="ARBA00023015"/>
    </source>
</evidence>
<proteinExistence type="inferred from homology"/>
<dbReference type="GO" id="GO:0000976">
    <property type="term" value="F:transcription cis-regulatory region binding"/>
    <property type="evidence" value="ECO:0007669"/>
    <property type="project" value="TreeGrafter"/>
</dbReference>
<dbReference type="PRINTS" id="PR00039">
    <property type="entry name" value="HTHLYSR"/>
</dbReference>
<comment type="caution">
    <text evidence="6">The sequence shown here is derived from an EMBL/GenBank/DDBJ whole genome shotgun (WGS) entry which is preliminary data.</text>
</comment>
<sequence length="295" mass="32994">MNINLNRLSRFVAVYRHKSFSRAANELGMTHSALTKSVQMLEQELGAELFNRTTRNVVPTDAGNRLAQRAEELLALADQIGDEVLSGTRHLRLIVGPAVMEASLAPALTSFYKAYPDIRVTAETLPLDIAADRLRQREADMLLFHSTSVSAIPEQRLFHIHKIIDEAYVAVMRQDHPALQGTFGTDEMLQYKWAIPGYDRNYRSAIPSDIEEKYRRSGFPHYRVLSLVSCLALVAESDMITLLPASFAHREARALNLSVMPMPLSDGARYDVSAITLRNANPDPVVQALKNTFAM</sequence>
<organism evidence="6 7">
    <name type="scientific">Sphingorhabdus wooponensis</name>
    <dbReference type="NCBI Taxonomy" id="940136"/>
    <lineage>
        <taxon>Bacteria</taxon>
        <taxon>Pseudomonadati</taxon>
        <taxon>Pseudomonadota</taxon>
        <taxon>Alphaproteobacteria</taxon>
        <taxon>Sphingomonadales</taxon>
        <taxon>Sphingomonadaceae</taxon>
        <taxon>Sphingorhabdus</taxon>
    </lineage>
</organism>
<dbReference type="InterPro" id="IPR000847">
    <property type="entry name" value="LysR_HTH_N"/>
</dbReference>
<dbReference type="PANTHER" id="PTHR30126">
    <property type="entry name" value="HTH-TYPE TRANSCRIPTIONAL REGULATOR"/>
    <property type="match status" value="1"/>
</dbReference>
<protein>
    <submittedName>
        <fullName evidence="6">LysR family transcriptional regulator</fullName>
    </submittedName>
</protein>
<dbReference type="AlphaFoldDB" id="A0A426RUI5"/>
<keyword evidence="7" id="KW-1185">Reference proteome</keyword>
<feature type="domain" description="HTH lysR-type" evidence="5">
    <location>
        <begin position="3"/>
        <end position="60"/>
    </location>
</feature>
<dbReference type="OrthoDB" id="7216893at2"/>
<accession>A0A426RUI5</accession>
<keyword evidence="2" id="KW-0805">Transcription regulation</keyword>
<keyword evidence="4" id="KW-0804">Transcription</keyword>
<name>A0A426RUI5_9SPHN</name>
<dbReference type="Gene3D" id="3.40.190.10">
    <property type="entry name" value="Periplasmic binding protein-like II"/>
    <property type="match status" value="2"/>
</dbReference>
<evidence type="ECO:0000256" key="3">
    <source>
        <dbReference type="ARBA" id="ARBA00023125"/>
    </source>
</evidence>
<dbReference type="InterPro" id="IPR036390">
    <property type="entry name" value="WH_DNA-bd_sf"/>
</dbReference>
<dbReference type="FunFam" id="1.10.10.10:FF:000001">
    <property type="entry name" value="LysR family transcriptional regulator"/>
    <property type="match status" value="1"/>
</dbReference>
<dbReference type="SUPFAM" id="SSF46785">
    <property type="entry name" value="Winged helix' DNA-binding domain"/>
    <property type="match status" value="1"/>
</dbReference>
<dbReference type="Gene3D" id="1.10.10.10">
    <property type="entry name" value="Winged helix-like DNA-binding domain superfamily/Winged helix DNA-binding domain"/>
    <property type="match status" value="1"/>
</dbReference>
<dbReference type="InterPro" id="IPR036388">
    <property type="entry name" value="WH-like_DNA-bd_sf"/>
</dbReference>
<evidence type="ECO:0000313" key="6">
    <source>
        <dbReference type="EMBL" id="RRQ52677.1"/>
    </source>
</evidence>
<evidence type="ECO:0000313" key="7">
    <source>
        <dbReference type="Proteomes" id="UP000268553"/>
    </source>
</evidence>
<dbReference type="InterPro" id="IPR005119">
    <property type="entry name" value="LysR_subst-bd"/>
</dbReference>
<gene>
    <name evidence="6" type="ORF">D7D48_07590</name>
</gene>
<keyword evidence="3" id="KW-0238">DNA-binding</keyword>
<comment type="similarity">
    <text evidence="1">Belongs to the LysR transcriptional regulatory family.</text>
</comment>
<dbReference type="PANTHER" id="PTHR30126:SF40">
    <property type="entry name" value="HTH-TYPE TRANSCRIPTIONAL REGULATOR GLTR"/>
    <property type="match status" value="1"/>
</dbReference>
<dbReference type="Pfam" id="PF00126">
    <property type="entry name" value="HTH_1"/>
    <property type="match status" value="1"/>
</dbReference>